<feature type="binding site" evidence="12">
    <location>
        <position position="299"/>
    </location>
    <ligand>
        <name>K(+)</name>
        <dbReference type="ChEBI" id="CHEBI:29103"/>
    </ligand>
</feature>
<dbReference type="KEGG" id="ssm:Spirs_1349"/>
<dbReference type="Proteomes" id="UP000002318">
    <property type="component" value="Chromosome"/>
</dbReference>
<feature type="domain" description="Carbohydrate kinase PfkB" evidence="13">
    <location>
        <begin position="6"/>
        <end position="307"/>
    </location>
</feature>
<dbReference type="GO" id="GO:0046872">
    <property type="term" value="F:metal ion binding"/>
    <property type="evidence" value="ECO:0007669"/>
    <property type="project" value="UniProtKB-KW"/>
</dbReference>
<dbReference type="GO" id="GO:0005524">
    <property type="term" value="F:ATP binding"/>
    <property type="evidence" value="ECO:0007669"/>
    <property type="project" value="UniProtKB-UniRule"/>
</dbReference>
<evidence type="ECO:0000259" key="13">
    <source>
        <dbReference type="Pfam" id="PF00294"/>
    </source>
</evidence>
<dbReference type="Gene3D" id="3.40.1190.20">
    <property type="match status" value="1"/>
</dbReference>
<evidence type="ECO:0000256" key="5">
    <source>
        <dbReference type="ARBA" id="ARBA00022723"/>
    </source>
</evidence>
<evidence type="ECO:0000313" key="15">
    <source>
        <dbReference type="Proteomes" id="UP000002318"/>
    </source>
</evidence>
<comment type="subcellular location">
    <subcellularLocation>
        <location evidence="12">Cytoplasm</location>
    </subcellularLocation>
</comment>
<comment type="function">
    <text evidence="12">Catalyzes the phosphorylation of ribose at O-5 in a reaction requiring ATP and magnesium. The resulting D-ribose-5-phosphate can then be used either for sythesis of nucleotides, histidine, and tryptophan, or as a component of the pentose phosphate pathway.</text>
</comment>
<feature type="binding site" evidence="12">
    <location>
        <position position="296"/>
    </location>
    <ligand>
        <name>K(+)</name>
        <dbReference type="ChEBI" id="CHEBI:29103"/>
    </ligand>
</feature>
<evidence type="ECO:0000256" key="2">
    <source>
        <dbReference type="ARBA" id="ARBA00012035"/>
    </source>
</evidence>
<dbReference type="PRINTS" id="PR00990">
    <property type="entry name" value="RIBOKINASE"/>
</dbReference>
<dbReference type="OrthoDB" id="9788681at2"/>
<comment type="similarity">
    <text evidence="12">Belongs to the carbohydrate kinase PfkB family. Ribokinase subfamily.</text>
</comment>
<keyword evidence="7 12" id="KW-0418">Kinase</keyword>
<dbReference type="UniPathway" id="UPA00916">
    <property type="reaction ID" value="UER00889"/>
</dbReference>
<keyword evidence="11 12" id="KW-0119">Carbohydrate metabolism</keyword>
<feature type="binding site" evidence="12">
    <location>
        <position position="191"/>
    </location>
    <ligand>
        <name>ATP</name>
        <dbReference type="ChEBI" id="CHEBI:30616"/>
    </ligand>
</feature>
<dbReference type="RefSeq" id="WP_013253940.1">
    <property type="nucleotide sequence ID" value="NC_014364.1"/>
</dbReference>
<dbReference type="SUPFAM" id="SSF53613">
    <property type="entry name" value="Ribokinase-like"/>
    <property type="match status" value="1"/>
</dbReference>
<evidence type="ECO:0000256" key="11">
    <source>
        <dbReference type="ARBA" id="ARBA00023277"/>
    </source>
</evidence>
<dbReference type="GO" id="GO:0019303">
    <property type="term" value="P:D-ribose catabolic process"/>
    <property type="evidence" value="ECO:0007669"/>
    <property type="project" value="UniProtKB-UniRule"/>
</dbReference>
<feature type="binding site" evidence="12">
    <location>
        <position position="260"/>
    </location>
    <ligand>
        <name>K(+)</name>
        <dbReference type="ChEBI" id="CHEBI:29103"/>
    </ligand>
</feature>
<dbReference type="InterPro" id="IPR002173">
    <property type="entry name" value="Carboh/pur_kinase_PfkB_CS"/>
</dbReference>
<dbReference type="STRING" id="573413.Spirs_1349"/>
<comment type="caution">
    <text evidence="12">Lacks conserved residue(s) required for the propagation of feature annotation.</text>
</comment>
<evidence type="ECO:0000256" key="10">
    <source>
        <dbReference type="ARBA" id="ARBA00022958"/>
    </source>
</evidence>
<keyword evidence="6 12" id="KW-0547">Nucleotide-binding</keyword>
<dbReference type="InterPro" id="IPR011877">
    <property type="entry name" value="Ribokinase"/>
</dbReference>
<accession>E1R454</accession>
<comment type="subunit">
    <text evidence="12">Homodimer.</text>
</comment>
<feature type="binding site" evidence="12">
    <location>
        <begin position="42"/>
        <end position="46"/>
    </location>
    <ligand>
        <name>substrate</name>
    </ligand>
</feature>
<keyword evidence="5 12" id="KW-0479">Metal-binding</keyword>
<dbReference type="InterPro" id="IPR002139">
    <property type="entry name" value="Ribo/fructo_kinase"/>
</dbReference>
<keyword evidence="10 12" id="KW-0630">Potassium</keyword>
<evidence type="ECO:0000256" key="7">
    <source>
        <dbReference type="ARBA" id="ARBA00022777"/>
    </source>
</evidence>
<dbReference type="PANTHER" id="PTHR10584">
    <property type="entry name" value="SUGAR KINASE"/>
    <property type="match status" value="1"/>
</dbReference>
<comment type="activity regulation">
    <text evidence="12">Activated by a monovalent cation that binds near, but not in, the active site. The most likely occupant of the site in vivo is potassium. Ion binding induces a conformational change that may alter substrate affinity.</text>
</comment>
<organism evidence="14 15">
    <name type="scientific">Sediminispirochaeta smaragdinae (strain DSM 11293 / JCM 15392 / SEBR 4228)</name>
    <name type="common">Spirochaeta smaragdinae</name>
    <dbReference type="NCBI Taxonomy" id="573413"/>
    <lineage>
        <taxon>Bacteria</taxon>
        <taxon>Pseudomonadati</taxon>
        <taxon>Spirochaetota</taxon>
        <taxon>Spirochaetia</taxon>
        <taxon>Spirochaetales</taxon>
        <taxon>Spirochaetaceae</taxon>
        <taxon>Sediminispirochaeta</taxon>
    </lineage>
</organism>
<evidence type="ECO:0000313" key="14">
    <source>
        <dbReference type="EMBL" id="ADK80476.1"/>
    </source>
</evidence>
<dbReference type="EMBL" id="CP002116">
    <property type="protein sequence ID" value="ADK80476.1"/>
    <property type="molecule type" value="Genomic_DNA"/>
</dbReference>
<gene>
    <name evidence="12" type="primary">rbsK</name>
    <name evidence="14" type="ordered locus">Spirs_1349</name>
</gene>
<evidence type="ECO:0000256" key="12">
    <source>
        <dbReference type="HAMAP-Rule" id="MF_01987"/>
    </source>
</evidence>
<keyword evidence="12" id="KW-0963">Cytoplasm</keyword>
<evidence type="ECO:0000256" key="3">
    <source>
        <dbReference type="ARBA" id="ARBA00016943"/>
    </source>
</evidence>
<name>E1R454_SEDSS</name>
<dbReference type="EC" id="2.7.1.15" evidence="2 12"/>
<evidence type="ECO:0000256" key="9">
    <source>
        <dbReference type="ARBA" id="ARBA00022842"/>
    </source>
</evidence>
<feature type="binding site" evidence="12">
    <location>
        <begin position="265"/>
        <end position="266"/>
    </location>
    <ligand>
        <name>ATP</name>
        <dbReference type="ChEBI" id="CHEBI:30616"/>
    </ligand>
</feature>
<dbReference type="GO" id="GO:0004747">
    <property type="term" value="F:ribokinase activity"/>
    <property type="evidence" value="ECO:0007669"/>
    <property type="project" value="UniProtKB-UniRule"/>
</dbReference>
<evidence type="ECO:0000256" key="8">
    <source>
        <dbReference type="ARBA" id="ARBA00022840"/>
    </source>
</evidence>
<dbReference type="InterPro" id="IPR011611">
    <property type="entry name" value="PfkB_dom"/>
</dbReference>
<feature type="binding site" evidence="12">
    <location>
        <begin position="14"/>
        <end position="16"/>
    </location>
    <ligand>
        <name>substrate</name>
    </ligand>
</feature>
<dbReference type="InterPro" id="IPR029056">
    <property type="entry name" value="Ribokinase-like"/>
</dbReference>
<dbReference type="HOGENOM" id="CLU_027634_2_0_12"/>
<keyword evidence="8 12" id="KW-0067">ATP-binding</keyword>
<dbReference type="GO" id="GO:0005829">
    <property type="term" value="C:cytosol"/>
    <property type="evidence" value="ECO:0007669"/>
    <property type="project" value="TreeGrafter"/>
</dbReference>
<feature type="binding site" evidence="12">
    <location>
        <position position="262"/>
    </location>
    <ligand>
        <name>K(+)</name>
        <dbReference type="ChEBI" id="CHEBI:29103"/>
    </ligand>
</feature>
<dbReference type="PROSITE" id="PS00584">
    <property type="entry name" value="PFKB_KINASES_2"/>
    <property type="match status" value="1"/>
</dbReference>
<protein>
    <recommendedName>
        <fullName evidence="3 12">Ribokinase</fullName>
        <shortName evidence="12">RK</shortName>
        <ecNumber evidence="2 12">2.7.1.15</ecNumber>
    </recommendedName>
</protein>
<keyword evidence="4 12" id="KW-0808">Transferase</keyword>
<dbReference type="HAMAP" id="MF_01987">
    <property type="entry name" value="Ribokinase"/>
    <property type="match status" value="1"/>
</dbReference>
<feature type="binding site" evidence="12">
    <location>
        <position position="301"/>
    </location>
    <ligand>
        <name>K(+)</name>
        <dbReference type="ChEBI" id="CHEBI:29103"/>
    </ligand>
</feature>
<dbReference type="eggNOG" id="COG0524">
    <property type="taxonomic scope" value="Bacteria"/>
</dbReference>
<evidence type="ECO:0000256" key="1">
    <source>
        <dbReference type="ARBA" id="ARBA00005380"/>
    </source>
</evidence>
<dbReference type="Pfam" id="PF00294">
    <property type="entry name" value="PfkB"/>
    <property type="match status" value="1"/>
</dbReference>
<comment type="cofactor">
    <cofactor evidence="12">
        <name>Mg(2+)</name>
        <dbReference type="ChEBI" id="CHEBI:18420"/>
    </cofactor>
    <text evidence="12">Requires a divalent cation, most likely magnesium in vivo, as an electrophilic catalyst to aid phosphoryl group transfer. It is the chelate of the metal and the nucleotide that is the actual substrate.</text>
</comment>
<evidence type="ECO:0000256" key="4">
    <source>
        <dbReference type="ARBA" id="ARBA00022679"/>
    </source>
</evidence>
<evidence type="ECO:0000256" key="6">
    <source>
        <dbReference type="ARBA" id="ARBA00022741"/>
    </source>
</evidence>
<keyword evidence="9 12" id="KW-0460">Magnesium</keyword>
<reference evidence="14 15" key="1">
    <citation type="journal article" date="2010" name="Stand. Genomic Sci.">
        <title>Complete genome sequence of Spirochaeta smaragdinae type strain (SEBR 4228).</title>
        <authorList>
            <person name="Mavromatis K."/>
            <person name="Yasawong M."/>
            <person name="Chertkov O."/>
            <person name="Lapidus A."/>
            <person name="Lucas S."/>
            <person name="Nolan M."/>
            <person name="Del Rio T.G."/>
            <person name="Tice H."/>
            <person name="Cheng J.F."/>
            <person name="Pitluck S."/>
            <person name="Liolios K."/>
            <person name="Ivanova N."/>
            <person name="Tapia R."/>
            <person name="Han C."/>
            <person name="Bruce D."/>
            <person name="Goodwin L."/>
            <person name="Pati A."/>
            <person name="Chen A."/>
            <person name="Palaniappan K."/>
            <person name="Land M."/>
            <person name="Hauser L."/>
            <person name="Chang Y.J."/>
            <person name="Jeffries C.D."/>
            <person name="Detter J.C."/>
            <person name="Rohde M."/>
            <person name="Brambilla E."/>
            <person name="Spring S."/>
            <person name="Goker M."/>
            <person name="Sikorski J."/>
            <person name="Woyke T."/>
            <person name="Bristow J."/>
            <person name="Eisen J.A."/>
            <person name="Markowitz V."/>
            <person name="Hugenholtz P."/>
            <person name="Klenk H.P."/>
            <person name="Kyrpides N.C."/>
        </authorList>
    </citation>
    <scope>NUCLEOTIDE SEQUENCE [LARGE SCALE GENOMIC DNA]</scope>
    <source>
        <strain evidence="15">DSM 11293 / JCM 15392 / SEBR 4228</strain>
    </source>
</reference>
<keyword evidence="15" id="KW-1185">Reference proteome</keyword>
<feature type="binding site" evidence="12">
    <location>
        <begin position="233"/>
        <end position="238"/>
    </location>
    <ligand>
        <name>ATP</name>
        <dbReference type="ChEBI" id="CHEBI:30616"/>
    </ligand>
</feature>
<dbReference type="PANTHER" id="PTHR10584:SF166">
    <property type="entry name" value="RIBOKINASE"/>
    <property type="match status" value="1"/>
</dbReference>
<comment type="similarity">
    <text evidence="1">Belongs to the carbohydrate kinase pfkB family.</text>
</comment>
<dbReference type="AlphaFoldDB" id="E1R454"/>
<comment type="pathway">
    <text evidence="12">Carbohydrate metabolism; D-ribose degradation; D-ribose 5-phosphate from beta-D-ribopyranose: step 2/2.</text>
</comment>
<dbReference type="CDD" id="cd01174">
    <property type="entry name" value="ribokinase"/>
    <property type="match status" value="1"/>
</dbReference>
<feature type="binding site" evidence="12">
    <location>
        <position position="147"/>
    </location>
    <ligand>
        <name>substrate</name>
    </ligand>
</feature>
<comment type="catalytic activity">
    <reaction evidence="12">
        <text>D-ribose + ATP = D-ribose 5-phosphate + ADP + H(+)</text>
        <dbReference type="Rhea" id="RHEA:13697"/>
        <dbReference type="ChEBI" id="CHEBI:15378"/>
        <dbReference type="ChEBI" id="CHEBI:30616"/>
        <dbReference type="ChEBI" id="CHEBI:47013"/>
        <dbReference type="ChEBI" id="CHEBI:78346"/>
        <dbReference type="ChEBI" id="CHEBI:456216"/>
        <dbReference type="EC" id="2.7.1.15"/>
    </reaction>
</comment>
<feature type="active site" description="Proton acceptor" evidence="12">
    <location>
        <position position="266"/>
    </location>
</feature>
<feature type="binding site" evidence="12">
    <location>
        <position position="305"/>
    </location>
    <ligand>
        <name>K(+)</name>
        <dbReference type="ChEBI" id="CHEBI:29103"/>
    </ligand>
</feature>
<proteinExistence type="inferred from homology"/>
<sequence length="334" mass="34981">MAKPPRILVVGSFVMDLIVTTEVFPGSGETVLGKSFATAPGGKGANQAVQAARLGADVTMIGKVGDDEFGRTLVHSCEKAGINTQYVTVAKKTASAVGDVLLEEVAGKGTTNRIIVVSGANMSIGAEDISFVKEIVDQYAMVMLQLEIPMEINELVVEYASSKGVPVMLNSAPASALSDDLLAGLSYISPNEHEIQALTGIPIRKEDKRVNRDDLRAAAEVLLKKGVKNVLVTLGNGGSALINRNEFLVQPCIDVVDVKDPTAAGDSFVAAFVSGLGTGMNHEQALLFASYTAALTVSRPGAQPSLPYLSAVTDLMAKGREQGVEPNLLDVLKG</sequence>
<feature type="binding site" evidence="12">
    <location>
        <position position="266"/>
    </location>
    <ligand>
        <name>substrate</name>
    </ligand>
</feature>